<feature type="transmembrane region" description="Helical" evidence="2">
    <location>
        <begin position="114"/>
        <end position="134"/>
    </location>
</feature>
<evidence type="ECO:0000256" key="1">
    <source>
        <dbReference type="SAM" id="MobiDB-lite"/>
    </source>
</evidence>
<sequence>MSTPLNVTGSPDDYVRLLEGDEGLVVALAVTVISILLITLSLKLWLTYKRVAREGMPSSAILTSDAFWLAAHVFGFIYIGTRLSTVSELTDGHQNDLTEGQRRSVASLNEGCQVIFILTLYLSYASVLCTVLLVRRLPKQLLIYIAPVAVSIIGLLLATLPLIGCRPLSIHLQLRSYCASSVCVLRLRDEDRLTSRQPKRLLAPIIVLMVLEVITSVYWPIFVYRQQLWRAKAGGMTNSRPWPVVPFFLRFLIVGALIAYLDIHFMIHTEAWPYSSTFYCELVAILFSLTATTSISMSKALGKFSFGGMAYTEDPRSRTYGFSGGGGSNSGNRGALSNNQGSQVGQTGQSSSGGKKSVHPRDWAGWGNQSNTVKNYVGSNLNTRGSGESEREILGNTISRRVEIDIQEETTSAKSHMSSL</sequence>
<organism evidence="3 4">
    <name type="scientific">Recurvomyces mirabilis</name>
    <dbReference type="NCBI Taxonomy" id="574656"/>
    <lineage>
        <taxon>Eukaryota</taxon>
        <taxon>Fungi</taxon>
        <taxon>Dikarya</taxon>
        <taxon>Ascomycota</taxon>
        <taxon>Pezizomycotina</taxon>
        <taxon>Dothideomycetes</taxon>
        <taxon>Dothideomycetidae</taxon>
        <taxon>Mycosphaerellales</taxon>
        <taxon>Teratosphaeriaceae</taxon>
        <taxon>Recurvomyces</taxon>
    </lineage>
</organism>
<dbReference type="Proteomes" id="UP001274830">
    <property type="component" value="Unassembled WGS sequence"/>
</dbReference>
<name>A0AAE0WIR8_9PEZI</name>
<feature type="compositionally biased region" description="Low complexity" evidence="1">
    <location>
        <begin position="330"/>
        <end position="355"/>
    </location>
</feature>
<evidence type="ECO:0000313" key="3">
    <source>
        <dbReference type="EMBL" id="KAK3670988.1"/>
    </source>
</evidence>
<protein>
    <submittedName>
        <fullName evidence="3">Uncharacterized protein</fullName>
    </submittedName>
</protein>
<dbReference type="AlphaFoldDB" id="A0AAE0WIR8"/>
<evidence type="ECO:0000313" key="4">
    <source>
        <dbReference type="Proteomes" id="UP001274830"/>
    </source>
</evidence>
<reference evidence="3" key="1">
    <citation type="submission" date="2023-07" db="EMBL/GenBank/DDBJ databases">
        <title>Black Yeasts Isolated from many extreme environments.</title>
        <authorList>
            <person name="Coleine C."/>
            <person name="Stajich J.E."/>
            <person name="Selbmann L."/>
        </authorList>
    </citation>
    <scope>NUCLEOTIDE SEQUENCE</scope>
    <source>
        <strain evidence="3">CCFEE 5485</strain>
    </source>
</reference>
<keyword evidence="4" id="KW-1185">Reference proteome</keyword>
<keyword evidence="2" id="KW-0812">Transmembrane</keyword>
<accession>A0AAE0WIR8</accession>
<proteinExistence type="predicted"/>
<dbReference type="EMBL" id="JAUTXT010000048">
    <property type="protein sequence ID" value="KAK3670988.1"/>
    <property type="molecule type" value="Genomic_DNA"/>
</dbReference>
<feature type="transmembrane region" description="Helical" evidence="2">
    <location>
        <begin position="244"/>
        <end position="267"/>
    </location>
</feature>
<evidence type="ECO:0000256" key="2">
    <source>
        <dbReference type="SAM" id="Phobius"/>
    </source>
</evidence>
<feature type="transmembrane region" description="Helical" evidence="2">
    <location>
        <begin position="273"/>
        <end position="295"/>
    </location>
</feature>
<feature type="region of interest" description="Disordered" evidence="1">
    <location>
        <begin position="320"/>
        <end position="371"/>
    </location>
</feature>
<feature type="transmembrane region" description="Helical" evidence="2">
    <location>
        <begin position="141"/>
        <end position="163"/>
    </location>
</feature>
<comment type="caution">
    <text evidence="3">The sequence shown here is derived from an EMBL/GenBank/DDBJ whole genome shotgun (WGS) entry which is preliminary data.</text>
</comment>
<feature type="transmembrane region" description="Helical" evidence="2">
    <location>
        <begin position="201"/>
        <end position="223"/>
    </location>
</feature>
<keyword evidence="2" id="KW-1133">Transmembrane helix</keyword>
<keyword evidence="2" id="KW-0472">Membrane</keyword>
<gene>
    <name evidence="3" type="ORF">LTR78_009104</name>
</gene>
<feature type="transmembrane region" description="Helical" evidence="2">
    <location>
        <begin position="58"/>
        <end position="79"/>
    </location>
</feature>
<feature type="transmembrane region" description="Helical" evidence="2">
    <location>
        <begin position="24"/>
        <end position="46"/>
    </location>
</feature>